<dbReference type="GO" id="GO:0000700">
    <property type="term" value="F:mismatch base pair DNA N-glycosylase activity"/>
    <property type="evidence" value="ECO:0007669"/>
    <property type="project" value="InterPro"/>
</dbReference>
<evidence type="ECO:0000313" key="3">
    <source>
        <dbReference type="EMBL" id="KAG6954815.1"/>
    </source>
</evidence>
<feature type="region of interest" description="Disordered" evidence="1">
    <location>
        <begin position="106"/>
        <end position="151"/>
    </location>
</feature>
<evidence type="ECO:0000256" key="1">
    <source>
        <dbReference type="SAM" id="MobiDB-lite"/>
    </source>
</evidence>
<name>A0A8J5IBA4_9STRA</name>
<proteinExistence type="predicted"/>
<dbReference type="InterPro" id="IPR052920">
    <property type="entry name" value="DNA-binding_regulatory"/>
</dbReference>
<dbReference type="PANTHER" id="PTHR43358:SF4">
    <property type="entry name" value="ALPHA_BETA HYDROLASE FOLD-1 DOMAIN-CONTAINING PROTEIN"/>
    <property type="match status" value="1"/>
</dbReference>
<feature type="compositionally biased region" description="Low complexity" evidence="1">
    <location>
        <begin position="134"/>
        <end position="147"/>
    </location>
</feature>
<gene>
    <name evidence="3" type="ORF">JG688_00012175</name>
</gene>
<keyword evidence="4" id="KW-1185">Reference proteome</keyword>
<feature type="domain" description="Serine aminopeptidase S33" evidence="2">
    <location>
        <begin position="158"/>
        <end position="259"/>
    </location>
</feature>
<dbReference type="Proteomes" id="UP000709295">
    <property type="component" value="Unassembled WGS sequence"/>
</dbReference>
<dbReference type="InterPro" id="IPR022742">
    <property type="entry name" value="Hydrolase_4"/>
</dbReference>
<protein>
    <recommendedName>
        <fullName evidence="2">Serine aminopeptidase S33 domain-containing protein</fullName>
    </recommendedName>
</protein>
<sequence length="789" mass="88723">MEIFQDGELEAEMHKREIQANSLGSWWNLFSETYEELVQSIASPVRAEYSVRELGDRQLSLATVHNTSEEFVREDFHLHNARREHLACSFWRRRAVREADPIAELARSSSSSSLNSEEEKMSAGCSMEEPPAESVSTDSSSNSSWSSQQTAQPMHMDPCIIYLHGMSSSRKECVYLHHKVLAAGFSLFALDLSGSGLSGGDRVSFGYFEHDDVRTVVDYLYATGRASTVGIWGRDIGSAAALLHVKQRMPYHYETIMLSKKDAKKLEVVEDKEHHHILCIPPVTGLHFRFSKYSAAHGDFVLLAIDNVPVQGLSPAACYRLIQRSCKTNGGKACLQGFKKRSSSDTGNDKFIFALTADSAYGDMEQVIWDMLQMITKSAERRSLFFPSAMVTASQKILANSIGKAGGFSFRDVRLLDAAPYFKLPCLFISASKKDFFMPEHAKALFDRYGGSRSYIRFIGQIDDNRPAEVLDTAISHFSKRFKLLKRFRFGAKRERDEDAADATQCVEDNANDAAEAVAETLAKRSKNKHKEPKIEQEALGSGKWQERWHAICNDCFEQAQPCVHYPEHRLRLLIVGHNPSDHAWKTGYSYSNPTNRMWILLTGTLSPHSWEGIVPSTARIVEQNILPLVHGIGFTSIGLEPGNDASKYGKATMEAWRDSFFQRLRRHAAQVCLSDHSDVTEATVKQENAGEDARLTKCKLPHAPMLIAFSGKRQFSWLFSPPLSKIENYGKQTKLPPGWPHELRTDSEVWVLPSSSGRAAMTTAQRTLPYQQLAERLHQIPWGDVKKE</sequence>
<evidence type="ECO:0000313" key="4">
    <source>
        <dbReference type="Proteomes" id="UP000709295"/>
    </source>
</evidence>
<comment type="caution">
    <text evidence="3">The sequence shown here is derived from an EMBL/GenBank/DDBJ whole genome shotgun (WGS) entry which is preliminary data.</text>
</comment>
<dbReference type="CDD" id="cd10028">
    <property type="entry name" value="UDG-F2_TDG_MUG"/>
    <property type="match status" value="1"/>
</dbReference>
<dbReference type="PANTHER" id="PTHR43358">
    <property type="entry name" value="ALPHA/BETA-HYDROLASE"/>
    <property type="match status" value="1"/>
</dbReference>
<evidence type="ECO:0000259" key="2">
    <source>
        <dbReference type="Pfam" id="PF12146"/>
    </source>
</evidence>
<accession>A0A8J5IBA4</accession>
<dbReference type="InterPro" id="IPR015637">
    <property type="entry name" value="MUG/TDG"/>
</dbReference>
<reference evidence="3" key="1">
    <citation type="submission" date="2021-01" db="EMBL/GenBank/DDBJ databases">
        <title>Phytophthora aleatoria, a newly-described species from Pinus radiata is distinct from Phytophthora cactorum isolates based on comparative genomics.</title>
        <authorList>
            <person name="Mcdougal R."/>
            <person name="Panda P."/>
            <person name="Williams N."/>
            <person name="Studholme D.J."/>
        </authorList>
    </citation>
    <scope>NUCLEOTIDE SEQUENCE</scope>
    <source>
        <strain evidence="3">NZFS 4037</strain>
    </source>
</reference>
<dbReference type="Pfam" id="PF12146">
    <property type="entry name" value="Hydrolase_4"/>
    <property type="match status" value="1"/>
</dbReference>
<dbReference type="AlphaFoldDB" id="A0A8J5IBA4"/>
<organism evidence="3 4">
    <name type="scientific">Phytophthora aleatoria</name>
    <dbReference type="NCBI Taxonomy" id="2496075"/>
    <lineage>
        <taxon>Eukaryota</taxon>
        <taxon>Sar</taxon>
        <taxon>Stramenopiles</taxon>
        <taxon>Oomycota</taxon>
        <taxon>Peronosporomycetes</taxon>
        <taxon>Peronosporales</taxon>
        <taxon>Peronosporaceae</taxon>
        <taxon>Phytophthora</taxon>
    </lineage>
</organism>
<dbReference type="GO" id="GO:0006285">
    <property type="term" value="P:base-excision repair, AP site formation"/>
    <property type="evidence" value="ECO:0007669"/>
    <property type="project" value="InterPro"/>
</dbReference>
<dbReference type="EMBL" id="JAENGY010000916">
    <property type="protein sequence ID" value="KAG6954815.1"/>
    <property type="molecule type" value="Genomic_DNA"/>
</dbReference>